<comment type="pathway">
    <text evidence="2">Amino-sugar metabolism; N-acetylneuraminate degradation; D-fructose 6-phosphate from N-acetylneuraminate: step 5/5.</text>
</comment>
<dbReference type="EMBL" id="JALEMU010000073">
    <property type="protein sequence ID" value="MCI5755598.1"/>
    <property type="molecule type" value="Genomic_DNA"/>
</dbReference>
<proteinExistence type="inferred from homology"/>
<feature type="active site" description="Proton acceptor; for enolization step" evidence="2">
    <location>
        <position position="67"/>
    </location>
</feature>
<dbReference type="HAMAP" id="MF_01241">
    <property type="entry name" value="GlcN6P_deamin"/>
    <property type="match status" value="1"/>
</dbReference>
<comment type="function">
    <text evidence="2">Catalyzes the reversible isomerization-deamination of glucosamine 6-phosphate (GlcN6P) to form fructose 6-phosphate (Fru6P) and ammonium ion.</text>
</comment>
<evidence type="ECO:0000256" key="1">
    <source>
        <dbReference type="ARBA" id="ARBA00022801"/>
    </source>
</evidence>
<evidence type="ECO:0000313" key="4">
    <source>
        <dbReference type="EMBL" id="MCI5755598.1"/>
    </source>
</evidence>
<comment type="similarity">
    <text evidence="2">Belongs to the glucosamine/galactosamine-6-phosphate isomerase family. NagB subfamily.</text>
</comment>
<gene>
    <name evidence="2 4" type="primary">nagB</name>
    <name evidence="4" type="ORF">MR241_04815</name>
</gene>
<dbReference type="InterPro" id="IPR018321">
    <property type="entry name" value="Glucosamine6P_isomerase_CS"/>
</dbReference>
<dbReference type="InterPro" id="IPR006148">
    <property type="entry name" value="Glc/Gal-6P_isomerase"/>
</dbReference>
<feature type="active site" description="Proton acceptor; for ring-opening step" evidence="2">
    <location>
        <position position="138"/>
    </location>
</feature>
<dbReference type="AlphaFoldDB" id="A0AAE3K4A7"/>
<dbReference type="NCBIfam" id="TIGR00502">
    <property type="entry name" value="nagB"/>
    <property type="match status" value="1"/>
</dbReference>
<dbReference type="CDD" id="cd01399">
    <property type="entry name" value="GlcN6P_deaminase"/>
    <property type="match status" value="1"/>
</dbReference>
<dbReference type="GO" id="GO:0005737">
    <property type="term" value="C:cytoplasm"/>
    <property type="evidence" value="ECO:0007669"/>
    <property type="project" value="TreeGrafter"/>
</dbReference>
<dbReference type="GO" id="GO:0004342">
    <property type="term" value="F:glucosamine-6-phosphate deaminase activity"/>
    <property type="evidence" value="ECO:0007669"/>
    <property type="project" value="UniProtKB-UniRule"/>
</dbReference>
<dbReference type="Pfam" id="PF01182">
    <property type="entry name" value="Glucosamine_iso"/>
    <property type="match status" value="1"/>
</dbReference>
<feature type="active site" description="For ring-opening step" evidence="2">
    <location>
        <position position="136"/>
    </location>
</feature>
<dbReference type="InterPro" id="IPR004547">
    <property type="entry name" value="Glucosamine6P_isomerase"/>
</dbReference>
<keyword evidence="2" id="KW-0119">Carbohydrate metabolism</keyword>
<feature type="active site" description="For ring-opening step" evidence="2">
    <location>
        <position position="143"/>
    </location>
</feature>
<evidence type="ECO:0000313" key="5">
    <source>
        <dbReference type="Proteomes" id="UP001139365"/>
    </source>
</evidence>
<name>A0AAE3K4A7_9BACT</name>
<dbReference type="InterPro" id="IPR037171">
    <property type="entry name" value="NagB/RpiA_transferase-like"/>
</dbReference>
<sequence length="253" mass="27874">MKINVCTTYEEMSRRAADIITSQVTLKPDSVLGLATGSTPLGMYAELVKRYNGRLISFRDVKTVNLDEYCGLTPDNDQSYSYFMHRNLFDKIDIREENVHLPDGTNPDAEAETARYDRLIESLGGIDVQLLGIGVDGHIGFNEPDDSFSTGTVKIKLTESTIEANSRFFASEADVPRYAYSMGCRAILNAKKILFIANGANKAEIVEKAFFGEVTPEVPASILQLVSDKVYVYLDAEAAAEIVSKHPDAVTVL</sequence>
<reference evidence="4 5" key="1">
    <citation type="submission" date="2022-03" db="EMBL/GenBank/DDBJ databases">
        <title>Metagenome-assembled genomes from swine fecal metagenomes.</title>
        <authorList>
            <person name="Holman D.B."/>
            <person name="Kommadath A."/>
        </authorList>
    </citation>
    <scope>NUCLEOTIDE SEQUENCE [LARGE SCALE GENOMIC DNA]</scope>
    <source>
        <strain evidence="4">SUG147</strain>
    </source>
</reference>
<dbReference type="PANTHER" id="PTHR11280:SF5">
    <property type="entry name" value="GLUCOSAMINE-6-PHOSPHATE ISOMERASE"/>
    <property type="match status" value="1"/>
</dbReference>
<feature type="domain" description="Glucosamine/galactosamine-6-phosphate isomerase" evidence="3">
    <location>
        <begin position="11"/>
        <end position="228"/>
    </location>
</feature>
<comment type="catalytic activity">
    <reaction evidence="2">
        <text>alpha-D-glucosamine 6-phosphate + H2O = beta-D-fructose 6-phosphate + NH4(+)</text>
        <dbReference type="Rhea" id="RHEA:12172"/>
        <dbReference type="ChEBI" id="CHEBI:15377"/>
        <dbReference type="ChEBI" id="CHEBI:28938"/>
        <dbReference type="ChEBI" id="CHEBI:57634"/>
        <dbReference type="ChEBI" id="CHEBI:75989"/>
        <dbReference type="EC" id="3.5.99.6"/>
    </reaction>
</comment>
<comment type="caution">
    <text evidence="2">Lacks conserved residue(s) required for the propagation of feature annotation.</text>
</comment>
<dbReference type="Proteomes" id="UP001139365">
    <property type="component" value="Unassembled WGS sequence"/>
</dbReference>
<dbReference type="GO" id="GO:0006043">
    <property type="term" value="P:glucosamine catabolic process"/>
    <property type="evidence" value="ECO:0007669"/>
    <property type="project" value="TreeGrafter"/>
</dbReference>
<evidence type="ECO:0000256" key="2">
    <source>
        <dbReference type="HAMAP-Rule" id="MF_01241"/>
    </source>
</evidence>
<evidence type="ECO:0000259" key="3">
    <source>
        <dbReference type="Pfam" id="PF01182"/>
    </source>
</evidence>
<comment type="caution">
    <text evidence="4">The sequence shown here is derived from an EMBL/GenBank/DDBJ whole genome shotgun (WGS) entry which is preliminary data.</text>
</comment>
<protein>
    <recommendedName>
        <fullName evidence="2">Glucosamine-6-phosphate deaminase</fullName>
        <ecNumber evidence="2">3.5.99.6</ecNumber>
    </recommendedName>
    <alternativeName>
        <fullName evidence="2">GlcN6P deaminase</fullName>
        <shortName evidence="2">GNPDA</shortName>
    </alternativeName>
    <alternativeName>
        <fullName evidence="2">Glucosamine-6-phosphate isomerase</fullName>
    </alternativeName>
</protein>
<dbReference type="GO" id="GO:0006046">
    <property type="term" value="P:N-acetylglucosamine catabolic process"/>
    <property type="evidence" value="ECO:0007669"/>
    <property type="project" value="UniProtKB-UniRule"/>
</dbReference>
<dbReference type="GO" id="GO:0019262">
    <property type="term" value="P:N-acetylneuraminate catabolic process"/>
    <property type="evidence" value="ECO:0007669"/>
    <property type="project" value="UniProtKB-UniRule"/>
</dbReference>
<keyword evidence="1 2" id="KW-0378">Hydrolase</keyword>
<dbReference type="PANTHER" id="PTHR11280">
    <property type="entry name" value="GLUCOSAMINE-6-PHOSPHATE ISOMERASE"/>
    <property type="match status" value="1"/>
</dbReference>
<dbReference type="Gene3D" id="3.40.50.1360">
    <property type="match status" value="1"/>
</dbReference>
<dbReference type="EC" id="3.5.99.6" evidence="2"/>
<dbReference type="GO" id="GO:0042802">
    <property type="term" value="F:identical protein binding"/>
    <property type="evidence" value="ECO:0007669"/>
    <property type="project" value="TreeGrafter"/>
</dbReference>
<organism evidence="4 5">
    <name type="scientific">Candidatus Colimorpha enterica</name>
    <dbReference type="NCBI Taxonomy" id="3083063"/>
    <lineage>
        <taxon>Bacteria</taxon>
        <taxon>Pseudomonadati</taxon>
        <taxon>Bacteroidota</taxon>
        <taxon>Bacteroidia</taxon>
        <taxon>Bacteroidales</taxon>
        <taxon>Candidatus Colimorpha</taxon>
    </lineage>
</organism>
<dbReference type="GO" id="GO:0005975">
    <property type="term" value="P:carbohydrate metabolic process"/>
    <property type="evidence" value="ECO:0007669"/>
    <property type="project" value="InterPro"/>
</dbReference>
<accession>A0AAE3K4A7</accession>
<dbReference type="SUPFAM" id="SSF100950">
    <property type="entry name" value="NagB/RpiA/CoA transferase-like"/>
    <property type="match status" value="1"/>
</dbReference>
<dbReference type="PROSITE" id="PS01161">
    <property type="entry name" value="GLC_GALNAC_ISOMERASE"/>
    <property type="match status" value="1"/>
</dbReference>